<sequence>MYPTDYGSEAVQPVVSGAQDKEGPPCPQLSLQRSAPASSVPPANKITLSPGRPARNCAHLSARTGELSGPGLPIPGLRHRKCDSGPAHPASKGTSGSQFPEVTASDWQDRRKETTQTSHNRTPDFVLRSTSGRNGPGSLRIVTKELLSDGGKLAGWTPPNIHSFLPLRVK</sequence>
<accession>A0A7J7Y5G1</accession>
<comment type="caution">
    <text evidence="2">The sequence shown here is derived from an EMBL/GenBank/DDBJ whole genome shotgun (WGS) entry which is preliminary data.</text>
</comment>
<dbReference type="AlphaFoldDB" id="A0A7J7Y5G1"/>
<gene>
    <name evidence="2" type="ORF">mRhiFer1_010080</name>
</gene>
<proteinExistence type="predicted"/>
<protein>
    <submittedName>
        <fullName evidence="2">Uncharacterized protein</fullName>
    </submittedName>
</protein>
<feature type="region of interest" description="Disordered" evidence="1">
    <location>
        <begin position="1"/>
        <end position="138"/>
    </location>
</feature>
<evidence type="ECO:0000256" key="1">
    <source>
        <dbReference type="SAM" id="MobiDB-lite"/>
    </source>
</evidence>
<organism evidence="2 3">
    <name type="scientific">Rhinolophus ferrumequinum</name>
    <name type="common">Greater horseshoe bat</name>
    <dbReference type="NCBI Taxonomy" id="59479"/>
    <lineage>
        <taxon>Eukaryota</taxon>
        <taxon>Metazoa</taxon>
        <taxon>Chordata</taxon>
        <taxon>Craniata</taxon>
        <taxon>Vertebrata</taxon>
        <taxon>Euteleostomi</taxon>
        <taxon>Mammalia</taxon>
        <taxon>Eutheria</taxon>
        <taxon>Laurasiatheria</taxon>
        <taxon>Chiroptera</taxon>
        <taxon>Yinpterochiroptera</taxon>
        <taxon>Rhinolophoidea</taxon>
        <taxon>Rhinolophidae</taxon>
        <taxon>Rhinolophinae</taxon>
        <taxon>Rhinolophus</taxon>
    </lineage>
</organism>
<dbReference type="Proteomes" id="UP000585614">
    <property type="component" value="Unassembled WGS sequence"/>
</dbReference>
<reference evidence="2 3" key="1">
    <citation type="journal article" date="2020" name="Nature">
        <title>Six reference-quality genomes reveal evolution of bat adaptations.</title>
        <authorList>
            <person name="Jebb D."/>
            <person name="Huang Z."/>
            <person name="Pippel M."/>
            <person name="Hughes G.M."/>
            <person name="Lavrichenko K."/>
            <person name="Devanna P."/>
            <person name="Winkler S."/>
            <person name="Jermiin L.S."/>
            <person name="Skirmuntt E.C."/>
            <person name="Katzourakis A."/>
            <person name="Burkitt-Gray L."/>
            <person name="Ray D.A."/>
            <person name="Sullivan K.A.M."/>
            <person name="Roscito J.G."/>
            <person name="Kirilenko B.M."/>
            <person name="Davalos L.M."/>
            <person name="Corthals A.P."/>
            <person name="Power M.L."/>
            <person name="Jones G."/>
            <person name="Ransome R.D."/>
            <person name="Dechmann D.K.N."/>
            <person name="Locatelli A.G."/>
            <person name="Puechmaille S.J."/>
            <person name="Fedrigo O."/>
            <person name="Jarvis E.D."/>
            <person name="Hiller M."/>
            <person name="Vernes S.C."/>
            <person name="Myers E.W."/>
            <person name="Teeling E.C."/>
        </authorList>
    </citation>
    <scope>NUCLEOTIDE SEQUENCE [LARGE SCALE GENOMIC DNA]</scope>
    <source>
        <strain evidence="2">MRhiFer1</strain>
        <tissue evidence="2">Lung</tissue>
    </source>
</reference>
<dbReference type="EMBL" id="JACAGC010000007">
    <property type="protein sequence ID" value="KAF6357159.1"/>
    <property type="molecule type" value="Genomic_DNA"/>
</dbReference>
<evidence type="ECO:0000313" key="3">
    <source>
        <dbReference type="Proteomes" id="UP000585614"/>
    </source>
</evidence>
<evidence type="ECO:0000313" key="2">
    <source>
        <dbReference type="EMBL" id="KAF6357159.1"/>
    </source>
</evidence>
<name>A0A7J7Y5G1_RHIFE</name>